<accession>A0A1W0WD32</accession>
<evidence type="ECO:0000313" key="2">
    <source>
        <dbReference type="Proteomes" id="UP000192578"/>
    </source>
</evidence>
<reference evidence="2" key="1">
    <citation type="submission" date="2017-01" db="EMBL/GenBank/DDBJ databases">
        <title>Comparative genomics of anhydrobiosis in the tardigrade Hypsibius dujardini.</title>
        <authorList>
            <person name="Yoshida Y."/>
            <person name="Koutsovoulos G."/>
            <person name="Laetsch D."/>
            <person name="Stevens L."/>
            <person name="Kumar S."/>
            <person name="Horikawa D."/>
            <person name="Ishino K."/>
            <person name="Komine S."/>
            <person name="Tomita M."/>
            <person name="Blaxter M."/>
            <person name="Arakawa K."/>
        </authorList>
    </citation>
    <scope>NUCLEOTIDE SEQUENCE [LARGE SCALE GENOMIC DNA]</scope>
    <source>
        <strain evidence="2">Z151</strain>
    </source>
</reference>
<keyword evidence="2" id="KW-1185">Reference proteome</keyword>
<comment type="caution">
    <text evidence="1">The sequence shown here is derived from an EMBL/GenBank/DDBJ whole genome shotgun (WGS) entry which is preliminary data.</text>
</comment>
<dbReference type="EMBL" id="MTYJ01000130">
    <property type="protein sequence ID" value="OQV13111.1"/>
    <property type="molecule type" value="Genomic_DNA"/>
</dbReference>
<dbReference type="AlphaFoldDB" id="A0A1W0WD32"/>
<organism evidence="1 2">
    <name type="scientific">Hypsibius exemplaris</name>
    <name type="common">Freshwater tardigrade</name>
    <dbReference type="NCBI Taxonomy" id="2072580"/>
    <lineage>
        <taxon>Eukaryota</taxon>
        <taxon>Metazoa</taxon>
        <taxon>Ecdysozoa</taxon>
        <taxon>Tardigrada</taxon>
        <taxon>Eutardigrada</taxon>
        <taxon>Parachela</taxon>
        <taxon>Hypsibioidea</taxon>
        <taxon>Hypsibiidae</taxon>
        <taxon>Hypsibius</taxon>
    </lineage>
</organism>
<name>A0A1W0WD32_HYPEX</name>
<dbReference type="OrthoDB" id="10515995at2759"/>
<gene>
    <name evidence="1" type="ORF">BV898_12651</name>
</gene>
<protein>
    <submittedName>
        <fullName evidence="1">Uncharacterized protein</fullName>
    </submittedName>
</protein>
<proteinExistence type="predicted"/>
<sequence>MRKSPCMWMRYRKRNPNHCDASRDLKFLRTRKEKQPTTDNCPVLCRKKLPRSSLLWEFGIDNLEIFSCDPATTRRESRYLSLSSSSCRRKQSDDQPLLLDVSGAGHL</sequence>
<evidence type="ECO:0000313" key="1">
    <source>
        <dbReference type="EMBL" id="OQV13111.1"/>
    </source>
</evidence>
<dbReference type="Proteomes" id="UP000192578">
    <property type="component" value="Unassembled WGS sequence"/>
</dbReference>